<dbReference type="Proteomes" id="UP001225034">
    <property type="component" value="Unassembled WGS sequence"/>
</dbReference>
<sequence length="191" mass="22068">MTNPTCSNQKLHHVSTRLCGIWRAPSFIITYKAVPMLTGERLEHNTADDYQSPHLLIQCEQQTNNLPALVHVKKDLYQSPQFIEHLSTALSSLDRVNSQLLNICGLLIYDHTHRINIKTFNTNAYTSQICEFSIYPFFSIKNNDIHFPPPESTIYFERIIGNTIQPYMFENLQISADTVFQTVIQFYLSIL</sequence>
<keyword evidence="2" id="KW-1185">Reference proteome</keyword>
<gene>
    <name evidence="1" type="ORF">J2S05_001562</name>
</gene>
<evidence type="ECO:0000313" key="1">
    <source>
        <dbReference type="EMBL" id="MDQ0206763.1"/>
    </source>
</evidence>
<name>A0ABT9YFX7_9BACI</name>
<proteinExistence type="predicted"/>
<protein>
    <submittedName>
        <fullName evidence="1">Uncharacterized protein</fullName>
    </submittedName>
</protein>
<dbReference type="EMBL" id="JAUSUA010000002">
    <property type="protein sequence ID" value="MDQ0206763.1"/>
    <property type="molecule type" value="Genomic_DNA"/>
</dbReference>
<dbReference type="RefSeq" id="WP_306981527.1">
    <property type="nucleotide sequence ID" value="NZ_JAUSUA010000002.1"/>
</dbReference>
<organism evidence="1 2">
    <name type="scientific">Alkalicoccobacillus murimartini</name>
    <dbReference type="NCBI Taxonomy" id="171685"/>
    <lineage>
        <taxon>Bacteria</taxon>
        <taxon>Bacillati</taxon>
        <taxon>Bacillota</taxon>
        <taxon>Bacilli</taxon>
        <taxon>Bacillales</taxon>
        <taxon>Bacillaceae</taxon>
        <taxon>Alkalicoccobacillus</taxon>
    </lineage>
</organism>
<evidence type="ECO:0000313" key="2">
    <source>
        <dbReference type="Proteomes" id="UP001225034"/>
    </source>
</evidence>
<accession>A0ABT9YFX7</accession>
<comment type="caution">
    <text evidence="1">The sequence shown here is derived from an EMBL/GenBank/DDBJ whole genome shotgun (WGS) entry which is preliminary data.</text>
</comment>
<reference evidence="1 2" key="1">
    <citation type="submission" date="2023-07" db="EMBL/GenBank/DDBJ databases">
        <title>Genomic Encyclopedia of Type Strains, Phase IV (KMG-IV): sequencing the most valuable type-strain genomes for metagenomic binning, comparative biology and taxonomic classification.</title>
        <authorList>
            <person name="Goeker M."/>
        </authorList>
    </citation>
    <scope>NUCLEOTIDE SEQUENCE [LARGE SCALE GENOMIC DNA]</scope>
    <source>
        <strain evidence="1 2">DSM 19154</strain>
    </source>
</reference>